<dbReference type="InterPro" id="IPR039536">
    <property type="entry name" value="TetR_C_Proteobacteria"/>
</dbReference>
<keyword evidence="3" id="KW-0804">Transcription</keyword>
<accession>A0A3B0YFZ5</accession>
<gene>
    <name evidence="5" type="ORF">MNBD_GAMMA15-1847</name>
</gene>
<dbReference type="SUPFAM" id="SSF48498">
    <property type="entry name" value="Tetracyclin repressor-like, C-terminal domain"/>
    <property type="match status" value="1"/>
</dbReference>
<dbReference type="EMBL" id="UOFN01000120">
    <property type="protein sequence ID" value="VAW79828.1"/>
    <property type="molecule type" value="Genomic_DNA"/>
</dbReference>
<dbReference type="Pfam" id="PF14246">
    <property type="entry name" value="TetR_C_7"/>
    <property type="match status" value="1"/>
</dbReference>
<dbReference type="Pfam" id="PF00440">
    <property type="entry name" value="TetR_N"/>
    <property type="match status" value="1"/>
</dbReference>
<evidence type="ECO:0000313" key="5">
    <source>
        <dbReference type="EMBL" id="VAW79828.1"/>
    </source>
</evidence>
<dbReference type="SUPFAM" id="SSF46689">
    <property type="entry name" value="Homeodomain-like"/>
    <property type="match status" value="1"/>
</dbReference>
<keyword evidence="2" id="KW-0238">DNA-binding</keyword>
<evidence type="ECO:0000259" key="4">
    <source>
        <dbReference type="PROSITE" id="PS50977"/>
    </source>
</evidence>
<proteinExistence type="predicted"/>
<feature type="domain" description="HTH tetR-type" evidence="4">
    <location>
        <begin position="8"/>
        <end position="68"/>
    </location>
</feature>
<organism evidence="5">
    <name type="scientific">hydrothermal vent metagenome</name>
    <dbReference type="NCBI Taxonomy" id="652676"/>
    <lineage>
        <taxon>unclassified sequences</taxon>
        <taxon>metagenomes</taxon>
        <taxon>ecological metagenomes</taxon>
    </lineage>
</organism>
<evidence type="ECO:0000256" key="3">
    <source>
        <dbReference type="ARBA" id="ARBA00023163"/>
    </source>
</evidence>
<dbReference type="GO" id="GO:0003700">
    <property type="term" value="F:DNA-binding transcription factor activity"/>
    <property type="evidence" value="ECO:0007669"/>
    <property type="project" value="TreeGrafter"/>
</dbReference>
<dbReference type="PANTHER" id="PTHR30055">
    <property type="entry name" value="HTH-TYPE TRANSCRIPTIONAL REGULATOR RUTR"/>
    <property type="match status" value="1"/>
</dbReference>
<dbReference type="Gene3D" id="1.10.10.60">
    <property type="entry name" value="Homeodomain-like"/>
    <property type="match status" value="1"/>
</dbReference>
<sequence length="204" mass="23456">MAKRLKASERKAAILAVAKVLFSDKGYHGVAVDEIARRVGVSPAILYRHFPSKEALYEEVLNQIACKRESYVEAVVQSDGGFSEVLRMITRRYVESVSRDPDYLRMELQSALEGSDATRQFFENRWRPFTDYIEETIRELQPTGAVQQTDGRIAAMMFQGMLREALYAKCIFHASRYQELDLNELTDYLVTLFFRAIGYREDAS</sequence>
<name>A0A3B0YFZ5_9ZZZZ</name>
<evidence type="ECO:0000256" key="2">
    <source>
        <dbReference type="ARBA" id="ARBA00023125"/>
    </source>
</evidence>
<dbReference type="PANTHER" id="PTHR30055:SF226">
    <property type="entry name" value="HTH-TYPE TRANSCRIPTIONAL REGULATOR PKSA"/>
    <property type="match status" value="1"/>
</dbReference>
<keyword evidence="1" id="KW-0805">Transcription regulation</keyword>
<dbReference type="FunFam" id="1.10.10.60:FF:000141">
    <property type="entry name" value="TetR family transcriptional regulator"/>
    <property type="match status" value="1"/>
</dbReference>
<dbReference type="PRINTS" id="PR00455">
    <property type="entry name" value="HTHTETR"/>
</dbReference>
<dbReference type="InterPro" id="IPR036271">
    <property type="entry name" value="Tet_transcr_reg_TetR-rel_C_sf"/>
</dbReference>
<dbReference type="PROSITE" id="PS50977">
    <property type="entry name" value="HTH_TETR_2"/>
    <property type="match status" value="1"/>
</dbReference>
<dbReference type="InterPro" id="IPR050109">
    <property type="entry name" value="HTH-type_TetR-like_transc_reg"/>
</dbReference>
<dbReference type="InterPro" id="IPR001647">
    <property type="entry name" value="HTH_TetR"/>
</dbReference>
<dbReference type="Gene3D" id="1.10.357.10">
    <property type="entry name" value="Tetracycline Repressor, domain 2"/>
    <property type="match status" value="1"/>
</dbReference>
<protein>
    <recommendedName>
        <fullName evidence="4">HTH tetR-type domain-containing protein</fullName>
    </recommendedName>
</protein>
<evidence type="ECO:0000256" key="1">
    <source>
        <dbReference type="ARBA" id="ARBA00023015"/>
    </source>
</evidence>
<dbReference type="GO" id="GO:0000976">
    <property type="term" value="F:transcription cis-regulatory region binding"/>
    <property type="evidence" value="ECO:0007669"/>
    <property type="project" value="TreeGrafter"/>
</dbReference>
<dbReference type="InterPro" id="IPR009057">
    <property type="entry name" value="Homeodomain-like_sf"/>
</dbReference>
<dbReference type="AlphaFoldDB" id="A0A3B0YFZ5"/>
<reference evidence="5" key="1">
    <citation type="submission" date="2018-06" db="EMBL/GenBank/DDBJ databases">
        <authorList>
            <person name="Zhirakovskaya E."/>
        </authorList>
    </citation>
    <scope>NUCLEOTIDE SEQUENCE</scope>
</reference>